<name>A0A8S0YUX0_ARCPL</name>
<sequence length="293" mass="33556">MERVLNNYLINYLTKFHILANNQYGFRYGISTEDAVVDLVQSVADKLDRKLKCYGIFLDLSKAFDTVCISKLIEKMENLGIRGLALDIFKDYLSDRRHSMKIDSIVSAEEEITFGVPQGSVLNPTLFQIYVKDLCNLSVVNCDIFTYADDTALVTYGKSWDDAKLRTENALRRVMHWLASNLLTLNVSKTKFLRFILPHTPKPVEGTGNLIAHNCPHNSDACTCLSLTRVESIKYLGVFVDHNLDWTTQLESLTSRIRRLIYIFKNQVLQEPKGSQRITILSEWFTWLCVNPS</sequence>
<comment type="caution">
    <text evidence="2">The sequence shown here is derived from an EMBL/GenBank/DDBJ whole genome shotgun (WGS) entry which is preliminary data.</text>
</comment>
<dbReference type="Proteomes" id="UP000494106">
    <property type="component" value="Unassembled WGS sequence"/>
</dbReference>
<keyword evidence="3" id="KW-1185">Reference proteome</keyword>
<dbReference type="Gene3D" id="3.30.70.270">
    <property type="match status" value="1"/>
</dbReference>
<evidence type="ECO:0000259" key="1">
    <source>
        <dbReference type="PROSITE" id="PS50878"/>
    </source>
</evidence>
<accession>A0A8S0YUX0</accession>
<reference evidence="2 3" key="1">
    <citation type="submission" date="2020-04" db="EMBL/GenBank/DDBJ databases">
        <authorList>
            <person name="Wallbank WR R."/>
            <person name="Pardo Diaz C."/>
            <person name="Kozak K."/>
            <person name="Martin S."/>
            <person name="Jiggins C."/>
            <person name="Moest M."/>
            <person name="Warren A I."/>
            <person name="Byers J.R.P. K."/>
            <person name="Montejo-Kovacevich G."/>
            <person name="Yen C E."/>
        </authorList>
    </citation>
    <scope>NUCLEOTIDE SEQUENCE [LARGE SCALE GENOMIC DNA]</scope>
</reference>
<dbReference type="Pfam" id="PF00078">
    <property type="entry name" value="RVT_1"/>
    <property type="match status" value="1"/>
</dbReference>
<evidence type="ECO:0000313" key="2">
    <source>
        <dbReference type="EMBL" id="CAB3223177.1"/>
    </source>
</evidence>
<dbReference type="SUPFAM" id="SSF56672">
    <property type="entry name" value="DNA/RNA polymerases"/>
    <property type="match status" value="1"/>
</dbReference>
<dbReference type="InterPro" id="IPR000477">
    <property type="entry name" value="RT_dom"/>
</dbReference>
<dbReference type="PROSITE" id="PS50878">
    <property type="entry name" value="RT_POL"/>
    <property type="match status" value="1"/>
</dbReference>
<gene>
    <name evidence="2" type="ORF">APLA_LOCUS1479</name>
</gene>
<dbReference type="OrthoDB" id="445826at2759"/>
<dbReference type="InterPro" id="IPR043502">
    <property type="entry name" value="DNA/RNA_pol_sf"/>
</dbReference>
<protein>
    <recommendedName>
        <fullName evidence="1">Reverse transcriptase domain-containing protein</fullName>
    </recommendedName>
</protein>
<dbReference type="CDD" id="cd01650">
    <property type="entry name" value="RT_nLTR_like"/>
    <property type="match status" value="1"/>
</dbReference>
<feature type="domain" description="Reverse transcriptase" evidence="1">
    <location>
        <begin position="1"/>
        <end position="240"/>
    </location>
</feature>
<proteinExistence type="predicted"/>
<dbReference type="EMBL" id="CADEBC010000135">
    <property type="protein sequence ID" value="CAB3223177.1"/>
    <property type="molecule type" value="Genomic_DNA"/>
</dbReference>
<dbReference type="PANTHER" id="PTHR33332">
    <property type="entry name" value="REVERSE TRANSCRIPTASE DOMAIN-CONTAINING PROTEIN"/>
    <property type="match status" value="1"/>
</dbReference>
<evidence type="ECO:0000313" key="3">
    <source>
        <dbReference type="Proteomes" id="UP000494106"/>
    </source>
</evidence>
<dbReference type="GO" id="GO:0071897">
    <property type="term" value="P:DNA biosynthetic process"/>
    <property type="evidence" value="ECO:0007669"/>
    <property type="project" value="UniProtKB-ARBA"/>
</dbReference>
<dbReference type="AlphaFoldDB" id="A0A8S0YUX0"/>
<dbReference type="InterPro" id="IPR043128">
    <property type="entry name" value="Rev_trsase/Diguanyl_cyclase"/>
</dbReference>
<organism evidence="2 3">
    <name type="scientific">Arctia plantaginis</name>
    <name type="common">Wood tiger moth</name>
    <name type="synonym">Phalaena plantaginis</name>
    <dbReference type="NCBI Taxonomy" id="874455"/>
    <lineage>
        <taxon>Eukaryota</taxon>
        <taxon>Metazoa</taxon>
        <taxon>Ecdysozoa</taxon>
        <taxon>Arthropoda</taxon>
        <taxon>Hexapoda</taxon>
        <taxon>Insecta</taxon>
        <taxon>Pterygota</taxon>
        <taxon>Neoptera</taxon>
        <taxon>Endopterygota</taxon>
        <taxon>Lepidoptera</taxon>
        <taxon>Glossata</taxon>
        <taxon>Ditrysia</taxon>
        <taxon>Noctuoidea</taxon>
        <taxon>Erebidae</taxon>
        <taxon>Arctiinae</taxon>
        <taxon>Arctia</taxon>
    </lineage>
</organism>